<keyword evidence="4" id="KW-0547">Nucleotide-binding</keyword>
<name>A0A644VX24_9ZZZZ</name>
<keyword evidence="5 7" id="KW-0378">Hydrolase</keyword>
<dbReference type="EC" id="3.1.3.5" evidence="7"/>
<dbReference type="GO" id="GO:0000166">
    <property type="term" value="F:nucleotide binding"/>
    <property type="evidence" value="ECO:0007669"/>
    <property type="project" value="UniProtKB-KW"/>
</dbReference>
<dbReference type="Pfam" id="PF01975">
    <property type="entry name" value="SurE"/>
    <property type="match status" value="1"/>
</dbReference>
<dbReference type="AlphaFoldDB" id="A0A644VX24"/>
<dbReference type="NCBIfam" id="NF010543">
    <property type="entry name" value="PRK13933.1"/>
    <property type="match status" value="1"/>
</dbReference>
<keyword evidence="3" id="KW-0479">Metal-binding</keyword>
<evidence type="ECO:0000259" key="6">
    <source>
        <dbReference type="Pfam" id="PF01975"/>
    </source>
</evidence>
<accession>A0A644VX24</accession>
<comment type="caution">
    <text evidence="7">The sequence shown here is derived from an EMBL/GenBank/DDBJ whole genome shotgun (WGS) entry which is preliminary data.</text>
</comment>
<dbReference type="HAMAP" id="MF_00060">
    <property type="entry name" value="SurE"/>
    <property type="match status" value="1"/>
</dbReference>
<reference evidence="7" key="1">
    <citation type="submission" date="2019-08" db="EMBL/GenBank/DDBJ databases">
        <authorList>
            <person name="Kucharzyk K."/>
            <person name="Murdoch R.W."/>
            <person name="Higgins S."/>
            <person name="Loffler F."/>
        </authorList>
    </citation>
    <scope>NUCLEOTIDE SEQUENCE</scope>
</reference>
<dbReference type="PANTHER" id="PTHR30457:SF12">
    <property type="entry name" value="5'_3'-NUCLEOTIDASE SURE"/>
    <property type="match status" value="1"/>
</dbReference>
<dbReference type="EMBL" id="VSSQ01000489">
    <property type="protein sequence ID" value="MPL95961.1"/>
    <property type="molecule type" value="Genomic_DNA"/>
</dbReference>
<dbReference type="GO" id="GO:0008253">
    <property type="term" value="F:5'-nucleotidase activity"/>
    <property type="evidence" value="ECO:0007669"/>
    <property type="project" value="UniProtKB-EC"/>
</dbReference>
<evidence type="ECO:0000256" key="5">
    <source>
        <dbReference type="ARBA" id="ARBA00022801"/>
    </source>
</evidence>
<dbReference type="InterPro" id="IPR036523">
    <property type="entry name" value="SurE-like_sf"/>
</dbReference>
<evidence type="ECO:0000256" key="4">
    <source>
        <dbReference type="ARBA" id="ARBA00022741"/>
    </source>
</evidence>
<feature type="domain" description="Survival protein SurE-like phosphatase/nucleotidase" evidence="6">
    <location>
        <begin position="3"/>
        <end position="189"/>
    </location>
</feature>
<evidence type="ECO:0000256" key="1">
    <source>
        <dbReference type="ARBA" id="ARBA00011062"/>
    </source>
</evidence>
<comment type="similarity">
    <text evidence="1">Belongs to the SurE nucleotidase family.</text>
</comment>
<dbReference type="GO" id="GO:0004309">
    <property type="term" value="F:exopolyphosphatase activity"/>
    <property type="evidence" value="ECO:0007669"/>
    <property type="project" value="TreeGrafter"/>
</dbReference>
<evidence type="ECO:0000313" key="7">
    <source>
        <dbReference type="EMBL" id="MPL95961.1"/>
    </source>
</evidence>
<dbReference type="SUPFAM" id="SSF64167">
    <property type="entry name" value="SurE-like"/>
    <property type="match status" value="1"/>
</dbReference>
<dbReference type="PANTHER" id="PTHR30457">
    <property type="entry name" value="5'-NUCLEOTIDASE SURE"/>
    <property type="match status" value="1"/>
</dbReference>
<sequence length="254" mass="28453">MRVLITNDDGINARGIITLAKEISKKHEIIVVAPREQKSASSHSISIHNPIKIREEKIDDNFKAYSLVGTPADCTQAGLSLLGKNIDLVISGINRGLNCGTDILYSGTVSAAIEGAIYNVPSIAISMEVDWEREDEDYTKAANWISKIIDVAKKYYLKDNVVLNVNVPNIGKEEIRGLKVCRLGKSTYKTDYILIEENEDNVYITKGTRNDISENDSDLYFLSKGYVTMTPLHFDFTNFKILDEVKNIFENKVI</sequence>
<dbReference type="InterPro" id="IPR030048">
    <property type="entry name" value="SurE"/>
</dbReference>
<dbReference type="Gene3D" id="3.40.1210.10">
    <property type="entry name" value="Survival protein SurE-like phosphatase/nucleotidase"/>
    <property type="match status" value="1"/>
</dbReference>
<keyword evidence="2" id="KW-0963">Cytoplasm</keyword>
<organism evidence="7">
    <name type="scientific">bioreactor metagenome</name>
    <dbReference type="NCBI Taxonomy" id="1076179"/>
    <lineage>
        <taxon>unclassified sequences</taxon>
        <taxon>metagenomes</taxon>
        <taxon>ecological metagenomes</taxon>
    </lineage>
</organism>
<evidence type="ECO:0000256" key="3">
    <source>
        <dbReference type="ARBA" id="ARBA00022723"/>
    </source>
</evidence>
<protein>
    <submittedName>
        <fullName evidence="7">5'-nucleotidase SurE</fullName>
        <ecNumber evidence="7">3.1.3.5</ecNumber>
    </submittedName>
</protein>
<dbReference type="GO" id="GO:0046872">
    <property type="term" value="F:metal ion binding"/>
    <property type="evidence" value="ECO:0007669"/>
    <property type="project" value="UniProtKB-KW"/>
</dbReference>
<dbReference type="NCBIfam" id="TIGR00087">
    <property type="entry name" value="surE"/>
    <property type="match status" value="1"/>
</dbReference>
<gene>
    <name evidence="7" type="primary">surE_11</name>
    <name evidence="7" type="ORF">SDC9_42135</name>
</gene>
<proteinExistence type="inferred from homology"/>
<dbReference type="InterPro" id="IPR002828">
    <property type="entry name" value="SurE-like_Pase/nucleotidase"/>
</dbReference>
<evidence type="ECO:0000256" key="2">
    <source>
        <dbReference type="ARBA" id="ARBA00022490"/>
    </source>
</evidence>
<dbReference type="GO" id="GO:0008254">
    <property type="term" value="F:3'-nucleotidase activity"/>
    <property type="evidence" value="ECO:0007669"/>
    <property type="project" value="TreeGrafter"/>
</dbReference>